<evidence type="ECO:0000313" key="2">
    <source>
        <dbReference type="Proteomes" id="UP000032142"/>
    </source>
</evidence>
<organism evidence="1 2">
    <name type="scientific">Gossypium arboreum</name>
    <name type="common">Tree cotton</name>
    <name type="synonym">Gossypium nanking</name>
    <dbReference type="NCBI Taxonomy" id="29729"/>
    <lineage>
        <taxon>Eukaryota</taxon>
        <taxon>Viridiplantae</taxon>
        <taxon>Streptophyta</taxon>
        <taxon>Embryophyta</taxon>
        <taxon>Tracheophyta</taxon>
        <taxon>Spermatophyta</taxon>
        <taxon>Magnoliopsida</taxon>
        <taxon>eudicotyledons</taxon>
        <taxon>Gunneridae</taxon>
        <taxon>Pentapetalae</taxon>
        <taxon>rosids</taxon>
        <taxon>malvids</taxon>
        <taxon>Malvales</taxon>
        <taxon>Malvaceae</taxon>
        <taxon>Malvoideae</taxon>
        <taxon>Gossypium</taxon>
    </lineage>
</organism>
<accession>A0A0B0NRN3</accession>
<dbReference type="EMBL" id="KN407735">
    <property type="protein sequence ID" value="KHG17198.1"/>
    <property type="molecule type" value="Genomic_DNA"/>
</dbReference>
<keyword evidence="2" id="KW-1185">Reference proteome</keyword>
<dbReference type="Proteomes" id="UP000032142">
    <property type="component" value="Unassembled WGS sequence"/>
</dbReference>
<gene>
    <name evidence="1" type="ORF">F383_22184</name>
</gene>
<proteinExistence type="predicted"/>
<sequence>MSTIEQKHTFHSQSYYTFQMYLNRIHIHIIIHFSKCPLNHSESLRILG</sequence>
<reference evidence="2" key="1">
    <citation type="submission" date="2014-09" db="EMBL/GenBank/DDBJ databases">
        <authorList>
            <person name="Mudge J."/>
            <person name="Ramaraj T."/>
            <person name="Lindquist I.E."/>
            <person name="Bharti A.K."/>
            <person name="Sundararajan A."/>
            <person name="Cameron C.T."/>
            <person name="Woodward J.E."/>
            <person name="May G.D."/>
            <person name="Brubaker C."/>
            <person name="Broadhvest J."/>
            <person name="Wilkins T.A."/>
        </authorList>
    </citation>
    <scope>NUCLEOTIDE SEQUENCE</scope>
    <source>
        <strain evidence="2">cv. AKA8401</strain>
    </source>
</reference>
<name>A0A0B0NRN3_GOSAR</name>
<dbReference type="AlphaFoldDB" id="A0A0B0NRN3"/>
<evidence type="ECO:0000313" key="1">
    <source>
        <dbReference type="EMBL" id="KHG17198.1"/>
    </source>
</evidence>
<protein>
    <submittedName>
        <fullName evidence="1">Uncharacterized protein</fullName>
    </submittedName>
</protein>